<comment type="caution">
    <text evidence="20">The sequence shown here is derived from an EMBL/GenBank/DDBJ whole genome shotgun (WGS) entry which is preliminary data.</text>
</comment>
<evidence type="ECO:0000313" key="20">
    <source>
        <dbReference type="EMBL" id="EYC11936.1"/>
    </source>
</evidence>
<dbReference type="InterPro" id="IPR038050">
    <property type="entry name" value="Neuro_actylchol_rec"/>
</dbReference>
<evidence type="ECO:0000256" key="7">
    <source>
        <dbReference type="ARBA" id="ARBA00023018"/>
    </source>
</evidence>
<reference evidence="21" key="1">
    <citation type="journal article" date="2015" name="Nat. Genet.">
        <title>The genome and transcriptome of the zoonotic hookworm Ancylostoma ceylanicum identify infection-specific gene families.</title>
        <authorList>
            <person name="Schwarz E.M."/>
            <person name="Hu Y."/>
            <person name="Antoshechkin I."/>
            <person name="Miller M.M."/>
            <person name="Sternberg P.W."/>
            <person name="Aroian R.V."/>
        </authorList>
    </citation>
    <scope>NUCLEOTIDE SEQUENCE</scope>
    <source>
        <strain evidence="21">HY135</strain>
    </source>
</reference>
<name>A0A016UAG3_9BILA</name>
<dbReference type="PRINTS" id="PR00252">
    <property type="entry name" value="NRIONCHANNEL"/>
</dbReference>
<dbReference type="Gene3D" id="1.20.58.390">
    <property type="entry name" value="Neurotransmitter-gated ion-channel transmembrane domain"/>
    <property type="match status" value="1"/>
</dbReference>
<keyword evidence="10" id="KW-1015">Disulfide bond</keyword>
<accession>A0A016UAG3</accession>
<evidence type="ECO:0000256" key="2">
    <source>
        <dbReference type="ARBA" id="ARBA00022448"/>
    </source>
</evidence>
<sequence length="529" mass="61448">MTARWYWNLVKFWRAQTHHASLHSSDHRLLLSLGTANLLAISPSIENKFRPQFLALAMLLHLLLLPMVSCSPSEQRLMNDLLAGYVREERPVLDSSKPVVVTLGIAMQQIINLNEKEEQLEVSAWLKFQWIDENLRWLPIAYDNVTDLRHPAGTIWQPDILLYNSVDPAFDSTYKVNLLNYHHGLINWVPPGIFKISCKLDIYWFPFDEQTCFFKFGSWSSSKDKIELQVGELDFSEYLENGEWIILHSEGNVTAKYYECCPEAFEDIKFTLHLRRRTLYYAFNLIMPCMLTMVLVVLGFTLCPETCEKVGLQISVSLAICIFLTIMNEMTPHTSEAVPLLGVFFQSCMVISTLATSFTVFVQSYHFRSHHNTLRMAFWMRYILLEWAPWLLRMQFPERENNLSTIKHSWANRKTRRRSTKTAFDYEDEVVSTAAGIALKENFENFLFQVNAKVADDKRLVERLRVLHKIHDHVKMIRERSDDTVEDGRVALEWRFAAIVVDRLGLLSFSVLIAVTSLIICFRAPYLVA</sequence>
<dbReference type="EMBL" id="JARK01001385">
    <property type="protein sequence ID" value="EYC11936.1"/>
    <property type="molecule type" value="Genomic_DNA"/>
</dbReference>
<evidence type="ECO:0000256" key="11">
    <source>
        <dbReference type="ARBA" id="ARBA00023170"/>
    </source>
</evidence>
<evidence type="ECO:0000256" key="16">
    <source>
        <dbReference type="ARBA" id="ARBA00034104"/>
    </source>
</evidence>
<dbReference type="PROSITE" id="PS00236">
    <property type="entry name" value="NEUROTR_ION_CHANNEL"/>
    <property type="match status" value="1"/>
</dbReference>
<dbReference type="PANTHER" id="PTHR18945">
    <property type="entry name" value="NEUROTRANSMITTER GATED ION CHANNEL"/>
    <property type="match status" value="1"/>
</dbReference>
<keyword evidence="6 17" id="KW-1133">Transmembrane helix</keyword>
<dbReference type="InterPro" id="IPR006201">
    <property type="entry name" value="Neur_channel"/>
</dbReference>
<dbReference type="InterPro" id="IPR018000">
    <property type="entry name" value="Neurotransmitter_ion_chnl_CS"/>
</dbReference>
<dbReference type="SUPFAM" id="SSF90112">
    <property type="entry name" value="Neurotransmitter-gated ion-channel transmembrane pore"/>
    <property type="match status" value="1"/>
</dbReference>
<keyword evidence="3" id="KW-1003">Cell membrane</keyword>
<keyword evidence="11" id="KW-0675">Receptor</keyword>
<evidence type="ECO:0000256" key="8">
    <source>
        <dbReference type="ARBA" id="ARBA00023065"/>
    </source>
</evidence>
<keyword evidence="4 17" id="KW-0812">Transmembrane</keyword>
<dbReference type="GO" id="GO:0004888">
    <property type="term" value="F:transmembrane signaling receptor activity"/>
    <property type="evidence" value="ECO:0007669"/>
    <property type="project" value="InterPro"/>
</dbReference>
<dbReference type="FunFam" id="2.70.170.10:FF:000016">
    <property type="entry name" value="Nicotinic acetylcholine receptor subunit"/>
    <property type="match status" value="1"/>
</dbReference>
<evidence type="ECO:0000313" key="21">
    <source>
        <dbReference type="Proteomes" id="UP000024635"/>
    </source>
</evidence>
<comment type="similarity">
    <text evidence="1">Belongs to the ligand-gated ion channel (TC 1.A.9) family. Acetylcholine receptor (TC 1.A.9.1) subfamily.</text>
</comment>
<keyword evidence="14" id="KW-1071">Ligand-gated ion channel</keyword>
<feature type="transmembrane region" description="Helical" evidence="17">
    <location>
        <begin position="374"/>
        <end position="392"/>
    </location>
</feature>
<dbReference type="STRING" id="53326.A0A016UAG3"/>
<evidence type="ECO:0000259" key="19">
    <source>
        <dbReference type="Pfam" id="PF02932"/>
    </source>
</evidence>
<dbReference type="CDD" id="cd18997">
    <property type="entry name" value="LGIC_ECD_nAChR"/>
    <property type="match status" value="1"/>
</dbReference>
<dbReference type="OrthoDB" id="5975154at2759"/>
<evidence type="ECO:0000259" key="18">
    <source>
        <dbReference type="Pfam" id="PF02931"/>
    </source>
</evidence>
<protein>
    <recommendedName>
        <fullName evidence="22">Cation transporter family protein</fullName>
    </recommendedName>
</protein>
<feature type="transmembrane region" description="Helical" evidence="17">
    <location>
        <begin position="504"/>
        <end position="526"/>
    </location>
</feature>
<keyword evidence="7" id="KW-0770">Synapse</keyword>
<feature type="domain" description="Neurotransmitter-gated ion-channel ligand-binding" evidence="18">
    <location>
        <begin position="74"/>
        <end position="278"/>
    </location>
</feature>
<evidence type="ECO:0000256" key="1">
    <source>
        <dbReference type="ARBA" id="ARBA00009237"/>
    </source>
</evidence>
<dbReference type="Pfam" id="PF02931">
    <property type="entry name" value="Neur_chan_LBD"/>
    <property type="match status" value="1"/>
</dbReference>
<evidence type="ECO:0000256" key="17">
    <source>
        <dbReference type="RuleBase" id="RU000687"/>
    </source>
</evidence>
<evidence type="ECO:0000256" key="12">
    <source>
        <dbReference type="ARBA" id="ARBA00023180"/>
    </source>
</evidence>
<keyword evidence="12" id="KW-0325">Glycoprotein</keyword>
<feature type="domain" description="Neurotransmitter-gated ion-channel transmembrane" evidence="19">
    <location>
        <begin position="285"/>
        <end position="520"/>
    </location>
</feature>
<evidence type="ECO:0000256" key="10">
    <source>
        <dbReference type="ARBA" id="ARBA00023157"/>
    </source>
</evidence>
<gene>
    <name evidence="20" type="primary">Acey_s0049.g1863</name>
    <name evidence="20" type="synonym">Acey-acr-15</name>
    <name evidence="20" type="ORF">Y032_0049g1863</name>
</gene>
<feature type="transmembrane region" description="Helical" evidence="17">
    <location>
        <begin position="340"/>
        <end position="362"/>
    </location>
</feature>
<dbReference type="NCBIfam" id="TIGR00860">
    <property type="entry name" value="LIC"/>
    <property type="match status" value="1"/>
</dbReference>
<dbReference type="AlphaFoldDB" id="A0A016UAG3"/>
<evidence type="ECO:0000256" key="5">
    <source>
        <dbReference type="ARBA" id="ARBA00022729"/>
    </source>
</evidence>
<evidence type="ECO:0000256" key="13">
    <source>
        <dbReference type="ARBA" id="ARBA00023257"/>
    </source>
</evidence>
<dbReference type="InterPro" id="IPR006202">
    <property type="entry name" value="Neur_chan_lig-bd"/>
</dbReference>
<evidence type="ECO:0000256" key="6">
    <source>
        <dbReference type="ARBA" id="ARBA00022989"/>
    </source>
</evidence>
<evidence type="ECO:0000256" key="15">
    <source>
        <dbReference type="ARBA" id="ARBA00023303"/>
    </source>
</evidence>
<dbReference type="Gene3D" id="2.70.170.10">
    <property type="entry name" value="Neurotransmitter-gated ion-channel ligand-binding domain"/>
    <property type="match status" value="1"/>
</dbReference>
<keyword evidence="5" id="KW-0732">Signal</keyword>
<dbReference type="CDD" id="cd19051">
    <property type="entry name" value="LGIC_TM_cation"/>
    <property type="match status" value="1"/>
</dbReference>
<dbReference type="InterPro" id="IPR036719">
    <property type="entry name" value="Neuro-gated_channel_TM_sf"/>
</dbReference>
<evidence type="ECO:0000256" key="14">
    <source>
        <dbReference type="ARBA" id="ARBA00023286"/>
    </source>
</evidence>
<dbReference type="InterPro" id="IPR006029">
    <property type="entry name" value="Neurotrans-gated_channel_TM"/>
</dbReference>
<feature type="transmembrane region" description="Helical" evidence="17">
    <location>
        <begin position="279"/>
        <end position="298"/>
    </location>
</feature>
<evidence type="ECO:0000256" key="4">
    <source>
        <dbReference type="ARBA" id="ARBA00022692"/>
    </source>
</evidence>
<evidence type="ECO:0000256" key="3">
    <source>
        <dbReference type="ARBA" id="ARBA00022475"/>
    </source>
</evidence>
<dbReference type="GO" id="GO:0022848">
    <property type="term" value="F:acetylcholine-gated monoatomic cation-selective channel activity"/>
    <property type="evidence" value="ECO:0007669"/>
    <property type="project" value="InterPro"/>
</dbReference>
<keyword evidence="8 17" id="KW-0406">Ion transport</keyword>
<keyword evidence="15 17" id="KW-0407">Ion channel</keyword>
<feature type="transmembrane region" description="Helical" evidence="17">
    <location>
        <begin position="310"/>
        <end position="328"/>
    </location>
</feature>
<keyword evidence="13" id="KW-0628">Postsynaptic cell membrane</keyword>
<dbReference type="PRINTS" id="PR00254">
    <property type="entry name" value="NICOTINICR"/>
</dbReference>
<proteinExistence type="inferred from homology"/>
<dbReference type="InterPro" id="IPR036734">
    <property type="entry name" value="Neur_chan_lig-bd_sf"/>
</dbReference>
<evidence type="ECO:0008006" key="22">
    <source>
        <dbReference type="Google" id="ProtNLM"/>
    </source>
</evidence>
<dbReference type="Proteomes" id="UP000024635">
    <property type="component" value="Unassembled WGS sequence"/>
</dbReference>
<organism evidence="20 21">
    <name type="scientific">Ancylostoma ceylanicum</name>
    <dbReference type="NCBI Taxonomy" id="53326"/>
    <lineage>
        <taxon>Eukaryota</taxon>
        <taxon>Metazoa</taxon>
        <taxon>Ecdysozoa</taxon>
        <taxon>Nematoda</taxon>
        <taxon>Chromadorea</taxon>
        <taxon>Rhabditida</taxon>
        <taxon>Rhabditina</taxon>
        <taxon>Rhabditomorpha</taxon>
        <taxon>Strongyloidea</taxon>
        <taxon>Ancylostomatidae</taxon>
        <taxon>Ancylostomatinae</taxon>
        <taxon>Ancylostoma</taxon>
    </lineage>
</organism>
<dbReference type="Pfam" id="PF02932">
    <property type="entry name" value="Neur_chan_memb"/>
    <property type="match status" value="1"/>
</dbReference>
<dbReference type="InterPro" id="IPR002394">
    <property type="entry name" value="Nicotinic_acetylcholine_rcpt"/>
</dbReference>
<keyword evidence="2 17" id="KW-0813">Transport</keyword>
<comment type="subcellular location">
    <subcellularLocation>
        <location evidence="16">Postsynaptic cell membrane</location>
        <topology evidence="16">Multi-pass membrane protein</topology>
    </subcellularLocation>
</comment>
<keyword evidence="9 17" id="KW-0472">Membrane</keyword>
<keyword evidence="21" id="KW-1185">Reference proteome</keyword>
<dbReference type="SUPFAM" id="SSF63712">
    <property type="entry name" value="Nicotinic receptor ligand binding domain-like"/>
    <property type="match status" value="1"/>
</dbReference>
<dbReference type="GO" id="GO:0045211">
    <property type="term" value="C:postsynaptic membrane"/>
    <property type="evidence" value="ECO:0007669"/>
    <property type="project" value="UniProtKB-SubCell"/>
</dbReference>
<evidence type="ECO:0000256" key="9">
    <source>
        <dbReference type="ARBA" id="ARBA00023136"/>
    </source>
</evidence>